<dbReference type="SUPFAM" id="SSF56219">
    <property type="entry name" value="DNase I-like"/>
    <property type="match status" value="1"/>
</dbReference>
<dbReference type="Gramene" id="evm.model.05.1163">
    <property type="protein sequence ID" value="cds.evm.model.05.1163"/>
    <property type="gene ID" value="evm.TU.05.1163"/>
</dbReference>
<accession>A0A803PK94</accession>
<dbReference type="EnsemblPlants" id="evm.model.05.1163">
    <property type="protein sequence ID" value="cds.evm.model.05.1163"/>
    <property type="gene ID" value="evm.TU.05.1163"/>
</dbReference>
<protein>
    <recommendedName>
        <fullName evidence="3">Endonuclease/exonuclease/phosphatase domain-containing protein</fullName>
    </recommendedName>
</protein>
<evidence type="ECO:0000313" key="1">
    <source>
        <dbReference type="EnsemblPlants" id="cds.evm.model.05.1163"/>
    </source>
</evidence>
<dbReference type="EMBL" id="UZAU01000500">
    <property type="status" value="NOT_ANNOTATED_CDS"/>
    <property type="molecule type" value="Genomic_DNA"/>
</dbReference>
<evidence type="ECO:0008006" key="3">
    <source>
        <dbReference type="Google" id="ProtNLM"/>
    </source>
</evidence>
<reference evidence="1" key="2">
    <citation type="submission" date="2021-03" db="UniProtKB">
        <authorList>
            <consortium name="EnsemblPlants"/>
        </authorList>
    </citation>
    <scope>IDENTIFICATION</scope>
</reference>
<sequence length="455" mass="51928">MVVTRRTTISTSLGLPQDPMMADPDVHVPPTMGGIGELAIGEPHLDLEDDIELARLREVIGQVTQIRQEEPRTAGCDGFSQQTRKFLRLMDDHEDILQAHQEELITIKMRSLKHKDNLPLLVVSQILPNKPYGRTSQSLTPRSVGGRPDIPRVEASWSVKCLPGCTIYRHTWGKGHTLYLPKLLAESLIRAWTRVAQSTIISWNVRGLNSINKQEAMMDVCRIREVGVGALLETKMRGNNVQEMVANKFRGWDSYTSPTIEGRILIIWKKVFATVIVIAEANQYVHCYIKLANHTEAFCATFVYGLNKVEDRKELWRGLGNLRFPVKPWIILGDFNDLFHYEDRIGRKPISKNEDWLDLFPNSQASFQWETVSDHCVVTVSSDVMVDIGIKSFKVYNYWTEHRDFKRVVMENWVKPVHYTGLLGLYLKLCRVKHLLKVFNSQDGQCGDGLSESKG</sequence>
<dbReference type="Proteomes" id="UP000596661">
    <property type="component" value="Chromosome 5"/>
</dbReference>
<dbReference type="PANTHER" id="PTHR35218">
    <property type="entry name" value="RNASE H DOMAIN-CONTAINING PROTEIN"/>
    <property type="match status" value="1"/>
</dbReference>
<dbReference type="Gene3D" id="3.60.10.10">
    <property type="entry name" value="Endonuclease/exonuclease/phosphatase"/>
    <property type="match status" value="1"/>
</dbReference>
<dbReference type="AlphaFoldDB" id="A0A803PK94"/>
<keyword evidence="2" id="KW-1185">Reference proteome</keyword>
<name>A0A803PK94_CANSA</name>
<dbReference type="PANTHER" id="PTHR35218:SF9">
    <property type="entry name" value="ENDONUCLEASE_EXONUCLEASE_PHOSPHATASE DOMAIN-CONTAINING PROTEIN"/>
    <property type="match status" value="1"/>
</dbReference>
<reference evidence="1" key="1">
    <citation type="submission" date="2018-11" db="EMBL/GenBank/DDBJ databases">
        <authorList>
            <person name="Grassa J C."/>
        </authorList>
    </citation>
    <scope>NUCLEOTIDE SEQUENCE [LARGE SCALE GENOMIC DNA]</scope>
</reference>
<dbReference type="InterPro" id="IPR036691">
    <property type="entry name" value="Endo/exonu/phosph_ase_sf"/>
</dbReference>
<proteinExistence type="predicted"/>
<organism evidence="1 2">
    <name type="scientific">Cannabis sativa</name>
    <name type="common">Hemp</name>
    <name type="synonym">Marijuana</name>
    <dbReference type="NCBI Taxonomy" id="3483"/>
    <lineage>
        <taxon>Eukaryota</taxon>
        <taxon>Viridiplantae</taxon>
        <taxon>Streptophyta</taxon>
        <taxon>Embryophyta</taxon>
        <taxon>Tracheophyta</taxon>
        <taxon>Spermatophyta</taxon>
        <taxon>Magnoliopsida</taxon>
        <taxon>eudicotyledons</taxon>
        <taxon>Gunneridae</taxon>
        <taxon>Pentapetalae</taxon>
        <taxon>rosids</taxon>
        <taxon>fabids</taxon>
        <taxon>Rosales</taxon>
        <taxon>Cannabaceae</taxon>
        <taxon>Cannabis</taxon>
    </lineage>
</organism>
<evidence type="ECO:0000313" key="2">
    <source>
        <dbReference type="Proteomes" id="UP000596661"/>
    </source>
</evidence>